<dbReference type="VEuPathDB" id="FungiDB:BCV72DRAFT_255655"/>
<organism evidence="2">
    <name type="scientific">Rhizopus microsporus var. microsporus</name>
    <dbReference type="NCBI Taxonomy" id="86635"/>
    <lineage>
        <taxon>Eukaryota</taxon>
        <taxon>Fungi</taxon>
        <taxon>Fungi incertae sedis</taxon>
        <taxon>Mucoromycota</taxon>
        <taxon>Mucoromycotina</taxon>
        <taxon>Mucoromycetes</taxon>
        <taxon>Mucorales</taxon>
        <taxon>Mucorineae</taxon>
        <taxon>Rhizopodaceae</taxon>
        <taxon>Rhizopus</taxon>
    </lineage>
</organism>
<evidence type="ECO:0000259" key="1">
    <source>
        <dbReference type="PROSITE" id="PS50934"/>
    </source>
</evidence>
<dbReference type="Pfam" id="PF04433">
    <property type="entry name" value="SWIRM"/>
    <property type="match status" value="1"/>
</dbReference>
<accession>A0A1X0R776</accession>
<dbReference type="OrthoDB" id="5598695at2759"/>
<dbReference type="FunFam" id="1.10.10.10:FF:000087">
    <property type="entry name" value="Transcriptional adapter 2"/>
    <property type="match status" value="1"/>
</dbReference>
<dbReference type="SUPFAM" id="SSF46689">
    <property type="entry name" value="Homeodomain-like"/>
    <property type="match status" value="1"/>
</dbReference>
<reference evidence="2" key="1">
    <citation type="journal article" date="2016" name="Proc. Natl. Acad. Sci. U.S.A.">
        <title>Lipid metabolic changes in an early divergent fungus govern the establishment of a mutualistic symbiosis with endobacteria.</title>
        <authorList>
            <person name="Lastovetsky O.A."/>
            <person name="Gaspar M.L."/>
            <person name="Mondo S.J."/>
            <person name="LaButti K.M."/>
            <person name="Sandor L."/>
            <person name="Grigoriev I.V."/>
            <person name="Henry S.A."/>
            <person name="Pawlowska T.E."/>
        </authorList>
    </citation>
    <scope>NUCLEOTIDE SEQUENCE [LARGE SCALE GENOMIC DNA]</scope>
    <source>
        <strain evidence="2">ATCC 52814</strain>
    </source>
</reference>
<dbReference type="InterPro" id="IPR036388">
    <property type="entry name" value="WH-like_DNA-bd_sf"/>
</dbReference>
<dbReference type="EMBL" id="KV921898">
    <property type="protein sequence ID" value="ORE07768.1"/>
    <property type="molecule type" value="Genomic_DNA"/>
</dbReference>
<protein>
    <recommendedName>
        <fullName evidence="1">SWIRM domain-containing protein</fullName>
    </recommendedName>
</protein>
<sequence>MIPISPPVTPKTCYDEKYDDHHHDSYDPILIADLKTITKRSRVKSIPRRSPSPSTRHCFTMNLSDLYSKKKPQPKQTKKSKSDTAALYDALDITQPDKEFFQDDPQWIPNMDAFAQYPHVKAVWKGTPLDISHMPYYELLHPGEVEVASILRLTPEQYLRCRRALIVGAQQFDKLQMTFRKSDAQKCVRIDVNKTSTLWTVFSRLGWFNPRQH</sequence>
<dbReference type="GO" id="GO:0010468">
    <property type="term" value="P:regulation of gene expression"/>
    <property type="evidence" value="ECO:0007669"/>
    <property type="project" value="UniProtKB-ARBA"/>
</dbReference>
<name>A0A1X0R776_RHIZD</name>
<dbReference type="Proteomes" id="UP000242414">
    <property type="component" value="Unassembled WGS sequence"/>
</dbReference>
<dbReference type="InterPro" id="IPR009057">
    <property type="entry name" value="Homeodomain-like_sf"/>
</dbReference>
<dbReference type="PROSITE" id="PS50934">
    <property type="entry name" value="SWIRM"/>
    <property type="match status" value="1"/>
</dbReference>
<gene>
    <name evidence="2" type="ORF">BCV72DRAFT_255655</name>
</gene>
<dbReference type="InterPro" id="IPR007526">
    <property type="entry name" value="SWIRM"/>
</dbReference>
<feature type="domain" description="SWIRM" evidence="1">
    <location>
        <begin position="120"/>
        <end position="213"/>
    </location>
</feature>
<evidence type="ECO:0000313" key="2">
    <source>
        <dbReference type="EMBL" id="ORE07768.1"/>
    </source>
</evidence>
<dbReference type="AlphaFoldDB" id="A0A1X0R776"/>
<dbReference type="Gene3D" id="1.10.10.10">
    <property type="entry name" value="Winged helix-like DNA-binding domain superfamily/Winged helix DNA-binding domain"/>
    <property type="match status" value="1"/>
</dbReference>
<proteinExistence type="predicted"/>